<feature type="domain" description="Novel STAND NTPase 3" evidence="1">
    <location>
        <begin position="247"/>
        <end position="394"/>
    </location>
</feature>
<organism evidence="2 3">
    <name type="scientific">Stenotrophomonas maltophilia</name>
    <name type="common">Pseudomonas maltophilia</name>
    <name type="synonym">Xanthomonas maltophilia</name>
    <dbReference type="NCBI Taxonomy" id="40324"/>
    <lineage>
        <taxon>Bacteria</taxon>
        <taxon>Pseudomonadati</taxon>
        <taxon>Pseudomonadota</taxon>
        <taxon>Gammaproteobacteria</taxon>
        <taxon>Lysobacterales</taxon>
        <taxon>Lysobacteraceae</taxon>
        <taxon>Stenotrophomonas</taxon>
        <taxon>Stenotrophomonas maltophilia group</taxon>
    </lineage>
</organism>
<dbReference type="Pfam" id="PF20720">
    <property type="entry name" value="nSTAND3"/>
    <property type="match status" value="1"/>
</dbReference>
<evidence type="ECO:0000313" key="2">
    <source>
        <dbReference type="EMBL" id="MDT3468360.1"/>
    </source>
</evidence>
<accession>A0AAJ2MU91</accession>
<dbReference type="InterPro" id="IPR027417">
    <property type="entry name" value="P-loop_NTPase"/>
</dbReference>
<dbReference type="RefSeq" id="WP_312561988.1">
    <property type="nucleotide sequence ID" value="NZ_JAVSKO010000004.1"/>
</dbReference>
<evidence type="ECO:0000313" key="3">
    <source>
        <dbReference type="Proteomes" id="UP001251948"/>
    </source>
</evidence>
<dbReference type="SUPFAM" id="SSF48371">
    <property type="entry name" value="ARM repeat"/>
    <property type="match status" value="1"/>
</dbReference>
<dbReference type="InterPro" id="IPR016024">
    <property type="entry name" value="ARM-type_fold"/>
</dbReference>
<dbReference type="SUPFAM" id="SSF52540">
    <property type="entry name" value="P-loop containing nucleoside triphosphate hydrolases"/>
    <property type="match status" value="1"/>
</dbReference>
<sequence length="1329" mass="144819">MTNDADAKRALRGAAAAQAGFDYQLDVSILAALQLLLISKAATRLVLEPASEEDLEADLETHVPGRLQPSATLAGGYKLVVQVKMDNGEPWSVEDFEALLKHGSEEKGGRRKALHHLDEPNTRYLLVTNADVKGVARGLLVEGFEDVSDKASFPLSLHATLKASPEGRVAIWGKLTERQLASDIRSLMSDLLHVPKVEHQKLLEKLRLEARRRTRGAAPGLWTGDDLLATVRAHGGFLASSASLEHFVPPANFDEMRKVLNEKNAIVIRGPSGTGKTQAALKLCDIARRGDGALEIVTVGADDAPTSVRKIINNGPTLFYVDDPWGQFSLRGGSEAWTEQLPRLLAKATPDHQFVITSRSDMMQSAKVGDSLNAWSVELDAGQYREGQLRDIHDNRMDQLPAALQAKVYGFRNEVLDRLGTPLEIELYFAHMQAGHDVGEEGHAFLRRLLELAQRDAVEGVVFRALSSIDTCGNSAIVWALLTARGQLDRSRIAPLRCALRKLDHALGDGLDRLIDRMVAARHLRQPARTIAFAHPSVRQGFEAFAKDNWGRSESAIETLIAALVQLPPAHLGWGLETAAQVFEVTHSFARRGDVDQPFEIAPSSREAIDAWLDESLMDPASKFTPLLELASEVGSDASIPSRVARWLLKGTQRGGSFFVRNWQPPVFDDAWYDTVSASPLAGKVAERFIREQLGFDRGNYGSGFAKRLDRFAPNLTPAYHEAARQMVGNGFELNADAVAAGAVRDLEGFESVVLAALDDLAGIHRQHVQSGQEEWRAIEDGERDHAVEEAVQSSHEGDGYTSGVFIDAYVRQLRAEGRWLVLANHPRVAELVRAWSQALLKSPNRVDEDELRAIVAASKDVDDEQDVWAAVREHWCVALEPALFARITSVPSAVGLRDELALTALKAAPKALITAFQASCEQLGRQVALLTSMQRSRQRLGKNSHAKLRPVVDALPDELKEIFNAFPRKRRKARAVNGSALALLASCASQLDAEALDLVVPVIVESRGDASPAIAQWLTIASRQEHAVSATNAAIAVGDSILVQAALRHPRADARRTALLHVAPTYPDPLPPTILSMASDPSSRVRRALADLLAERPHPDHLKALLTLAHDTWSSAEAYCDEPASFDIARAAIIALADSDPLSDAIGDSLVDLANTTDDRTLSQYALIVAANCCSAGVQQKIWNLVKIPEARWIRLDALDALADADSIDPNIVACLTPAFLLRAPAIVAASAAHTVGAHAPARNALKLFESVASSNRRRALLLVGANAMARRDRITADRILDLLEPGHPGRQLLKGTEPLPASILDDLGEVRMREAVRKRLYDRIAES</sequence>
<name>A0AAJ2MU91_STEMA</name>
<reference evidence="2" key="1">
    <citation type="submission" date="2023-07" db="EMBL/GenBank/DDBJ databases">
        <title>Comparative genomics of clinical Stenotrophomonas maltophilia isolates reveals regions of diversity which correlate with colonization and persistence in vivo.</title>
        <authorList>
            <person name="Mcdaniel M.S."/>
            <person name="Swords W.E."/>
            <person name="Sumpter N.A."/>
            <person name="Lindgren N.R."/>
            <person name="Billiot C.E."/>
        </authorList>
    </citation>
    <scope>NUCLEOTIDE SEQUENCE</scope>
    <source>
        <strain evidence="2">Ism4</strain>
    </source>
</reference>
<dbReference type="Proteomes" id="UP001251948">
    <property type="component" value="Unassembled WGS sequence"/>
</dbReference>
<evidence type="ECO:0000259" key="1">
    <source>
        <dbReference type="Pfam" id="PF20720"/>
    </source>
</evidence>
<comment type="caution">
    <text evidence="2">The sequence shown here is derived from an EMBL/GenBank/DDBJ whole genome shotgun (WGS) entry which is preliminary data.</text>
</comment>
<dbReference type="InterPro" id="IPR049050">
    <property type="entry name" value="nSTAND3"/>
</dbReference>
<gene>
    <name evidence="2" type="ORF">ROV92_10195</name>
</gene>
<proteinExistence type="predicted"/>
<protein>
    <submittedName>
        <fullName evidence="2">HEAT repeat domain-containing protein</fullName>
    </submittedName>
</protein>
<dbReference type="EMBL" id="JAVSKO010000004">
    <property type="protein sequence ID" value="MDT3468360.1"/>
    <property type="molecule type" value="Genomic_DNA"/>
</dbReference>